<dbReference type="AlphaFoldDB" id="A0A812U8H1"/>
<evidence type="ECO:0000313" key="7">
    <source>
        <dbReference type="Proteomes" id="UP000601435"/>
    </source>
</evidence>
<dbReference type="InterPro" id="IPR012677">
    <property type="entry name" value="Nucleotide-bd_a/b_plait_sf"/>
</dbReference>
<keyword evidence="1" id="KW-0677">Repeat</keyword>
<feature type="compositionally biased region" description="Basic and acidic residues" evidence="4">
    <location>
        <begin position="1"/>
        <end position="16"/>
    </location>
</feature>
<name>A0A812U8H1_9DINO</name>
<dbReference type="PANTHER" id="PTHR13976">
    <property type="entry name" value="HETEROGENEOUS NUCLEAR RIBONUCLEOPROTEIN-RELATED"/>
    <property type="match status" value="1"/>
</dbReference>
<evidence type="ECO:0000256" key="3">
    <source>
        <dbReference type="PROSITE-ProRule" id="PRU00176"/>
    </source>
</evidence>
<accession>A0A812U8H1</accession>
<sequence>MGDKQSRLTGEPEKDASSLSGGGDELPSEGEILAKLLQSLSQCPGQSLPLAEILSRLPAPLRSKTDAEGVVTWLQRYGIFEVSGPKGEERVMLTVGMLPQAEKPSAEEKRPPEKEKVSVNTSTVPTHPAPAPPGPVLNGPGPIVGEDPNGLKIEKTENRLTSKEANAIVGDDDNLNPSSVQLRGLPFRATIADVMNFLGDHARFLSPVRDNIRLLSNRDGRPSGFARVFFVSPQAAHKCRDALHKKQMENRYIEVLACADRRGRRKADDLLKEPTLAAAVMDACSDQEEKERVLEECRLHMSGPDRQQILLSMLGIALSDQSRAYLRRANLGLKHFLARFPNEFLIDGPKGCEKVHWLNTDFPEEAAEVASIPMLGSENLNWGLGPTLPNLPNPEPQTPDRRMTSPTGKAPSAHSHFCMATPSDWGTPAQHRGNNPLDLENFPNVGWPPYAGAPGHDPMMPMLDFSQFPPGGGWPDYSWPSFSPWNPNMSWGAEAAQKGAKKSKAPDGASLRSHAHLHPQAHPFAGRNGTVEELSEGKENRDDKSGIAALRLRGLPFSVTVQDVLAFFAQHDVADLIHDEPGSALLLPKANGRPSGQAVVQMRSRKDAETAQKALNHKWVGNRYIEVFVYGEESEDTLGDVKETDDLSAQPEASLFLSLLVRNPEFAEWRERLQSSDFPQDLFRKAPEHIRDDREIAMTVLKRHGYSLKFASPDLQDCEEVVLCA</sequence>
<dbReference type="PROSITE" id="PS50102">
    <property type="entry name" value="RRM"/>
    <property type="match status" value="1"/>
</dbReference>
<feature type="compositionally biased region" description="Basic and acidic residues" evidence="4">
    <location>
        <begin position="104"/>
        <end position="117"/>
    </location>
</feature>
<dbReference type="Pfam" id="PF00076">
    <property type="entry name" value="RRM_1"/>
    <property type="match status" value="1"/>
</dbReference>
<evidence type="ECO:0000256" key="1">
    <source>
        <dbReference type="ARBA" id="ARBA00022737"/>
    </source>
</evidence>
<dbReference type="GO" id="GO:0003723">
    <property type="term" value="F:RNA binding"/>
    <property type="evidence" value="ECO:0007669"/>
    <property type="project" value="UniProtKB-UniRule"/>
</dbReference>
<reference evidence="6" key="1">
    <citation type="submission" date="2021-02" db="EMBL/GenBank/DDBJ databases">
        <authorList>
            <person name="Dougan E. K."/>
            <person name="Rhodes N."/>
            <person name="Thang M."/>
            <person name="Chan C."/>
        </authorList>
    </citation>
    <scope>NUCLEOTIDE SEQUENCE</scope>
</reference>
<dbReference type="OrthoDB" id="431068at2759"/>
<keyword evidence="2 3" id="KW-0694">RNA-binding</keyword>
<proteinExistence type="predicted"/>
<evidence type="ECO:0000256" key="2">
    <source>
        <dbReference type="ARBA" id="ARBA00022884"/>
    </source>
</evidence>
<dbReference type="CDD" id="cd12254">
    <property type="entry name" value="RRM_hnRNPH_ESRPs_RBM12_like"/>
    <property type="match status" value="1"/>
</dbReference>
<feature type="domain" description="RRM" evidence="5">
    <location>
        <begin position="548"/>
        <end position="627"/>
    </location>
</feature>
<dbReference type="InterPro" id="IPR000504">
    <property type="entry name" value="RRM_dom"/>
</dbReference>
<dbReference type="InterPro" id="IPR050666">
    <property type="entry name" value="ESRP"/>
</dbReference>
<comment type="caution">
    <text evidence="6">The sequence shown here is derived from an EMBL/GenBank/DDBJ whole genome shotgun (WGS) entry which is preliminary data.</text>
</comment>
<dbReference type="SMART" id="SM00360">
    <property type="entry name" value="RRM"/>
    <property type="match status" value="2"/>
</dbReference>
<feature type="region of interest" description="Disordered" evidence="4">
    <location>
        <begin position="490"/>
        <end position="512"/>
    </location>
</feature>
<dbReference type="Proteomes" id="UP000601435">
    <property type="component" value="Unassembled WGS sequence"/>
</dbReference>
<dbReference type="SUPFAM" id="SSF54928">
    <property type="entry name" value="RNA-binding domain, RBD"/>
    <property type="match status" value="1"/>
</dbReference>
<feature type="region of interest" description="Disordered" evidence="4">
    <location>
        <begin position="1"/>
        <end position="27"/>
    </location>
</feature>
<dbReference type="InterPro" id="IPR035979">
    <property type="entry name" value="RBD_domain_sf"/>
</dbReference>
<evidence type="ECO:0000313" key="6">
    <source>
        <dbReference type="EMBL" id="CAE7556671.1"/>
    </source>
</evidence>
<evidence type="ECO:0000256" key="4">
    <source>
        <dbReference type="SAM" id="MobiDB-lite"/>
    </source>
</evidence>
<dbReference type="Gene3D" id="3.30.70.330">
    <property type="match status" value="2"/>
</dbReference>
<dbReference type="InterPro" id="IPR025197">
    <property type="entry name" value="DUF4116"/>
</dbReference>
<keyword evidence="7" id="KW-1185">Reference proteome</keyword>
<evidence type="ECO:0000259" key="5">
    <source>
        <dbReference type="PROSITE" id="PS50102"/>
    </source>
</evidence>
<gene>
    <name evidence="6" type="primary">Esrp2</name>
    <name evidence="6" type="ORF">SNEC2469_LOCUS16059</name>
</gene>
<dbReference type="EMBL" id="CAJNJA010026233">
    <property type="protein sequence ID" value="CAE7556671.1"/>
    <property type="molecule type" value="Genomic_DNA"/>
</dbReference>
<feature type="region of interest" description="Disordered" evidence="4">
    <location>
        <begin position="388"/>
        <end position="414"/>
    </location>
</feature>
<dbReference type="Pfam" id="PF13475">
    <property type="entry name" value="DUF4116"/>
    <property type="match status" value="1"/>
</dbReference>
<feature type="region of interest" description="Disordered" evidence="4">
    <location>
        <begin position="100"/>
        <end position="139"/>
    </location>
</feature>
<feature type="non-terminal residue" evidence="6">
    <location>
        <position position="1"/>
    </location>
</feature>
<organism evidence="6 7">
    <name type="scientific">Symbiodinium necroappetens</name>
    <dbReference type="NCBI Taxonomy" id="1628268"/>
    <lineage>
        <taxon>Eukaryota</taxon>
        <taxon>Sar</taxon>
        <taxon>Alveolata</taxon>
        <taxon>Dinophyceae</taxon>
        <taxon>Suessiales</taxon>
        <taxon>Symbiodiniaceae</taxon>
        <taxon>Symbiodinium</taxon>
    </lineage>
</organism>
<protein>
    <submittedName>
        <fullName evidence="6">Esrp2 protein</fullName>
    </submittedName>
</protein>